<dbReference type="InterPro" id="IPR034660">
    <property type="entry name" value="DinB/YfiT-like"/>
</dbReference>
<evidence type="ECO:0000313" key="2">
    <source>
        <dbReference type="EMBL" id="MCP2261747.1"/>
    </source>
</evidence>
<evidence type="ECO:0000313" key="3">
    <source>
        <dbReference type="Proteomes" id="UP001205311"/>
    </source>
</evidence>
<reference evidence="2 3" key="1">
    <citation type="submission" date="2022-06" db="EMBL/GenBank/DDBJ databases">
        <title>Genomic Encyclopedia of Archaeal and Bacterial Type Strains, Phase II (KMG-II): from individual species to whole genera.</title>
        <authorList>
            <person name="Goeker M."/>
        </authorList>
    </citation>
    <scope>NUCLEOTIDE SEQUENCE [LARGE SCALE GENOMIC DNA]</scope>
    <source>
        <strain evidence="2 3">DSM 40477</strain>
    </source>
</reference>
<evidence type="ECO:0000259" key="1">
    <source>
        <dbReference type="Pfam" id="PF11716"/>
    </source>
</evidence>
<organism evidence="2 3">
    <name type="scientific">Streptoalloteichus tenebrarius (strain ATCC 17920 / DSM 40477 / JCM 4838 / CBS 697.72 / NBRC 16177 / NCIMB 11028 / NRRL B-12390 / A12253. 1 / ISP 5477)</name>
    <name type="common">Streptomyces tenebrarius</name>
    <dbReference type="NCBI Taxonomy" id="1933"/>
    <lineage>
        <taxon>Bacteria</taxon>
        <taxon>Bacillati</taxon>
        <taxon>Actinomycetota</taxon>
        <taxon>Actinomycetes</taxon>
        <taxon>Pseudonocardiales</taxon>
        <taxon>Pseudonocardiaceae</taxon>
        <taxon>Streptoalloteichus</taxon>
    </lineage>
</organism>
<dbReference type="InterPro" id="IPR017520">
    <property type="entry name" value="CHP03086"/>
</dbReference>
<dbReference type="NCBIfam" id="TIGR03083">
    <property type="entry name" value="maleylpyruvate isomerase family mycothiol-dependent enzyme"/>
    <property type="match status" value="1"/>
</dbReference>
<keyword evidence="3" id="KW-1185">Reference proteome</keyword>
<protein>
    <submittedName>
        <fullName evidence="2">TIGR03086 family protein</fullName>
    </submittedName>
</protein>
<dbReference type="Pfam" id="PF11716">
    <property type="entry name" value="MDMPI_N"/>
    <property type="match status" value="1"/>
</dbReference>
<dbReference type="InterPro" id="IPR024344">
    <property type="entry name" value="MDMPI_metal-binding"/>
</dbReference>
<dbReference type="NCBIfam" id="TIGR03086">
    <property type="entry name" value="TIGR03086 family metal-binding protein"/>
    <property type="match status" value="1"/>
</dbReference>
<gene>
    <name evidence="2" type="ORF">LX15_005473</name>
</gene>
<dbReference type="Gene3D" id="1.20.120.450">
    <property type="entry name" value="dinb family like domain"/>
    <property type="match status" value="1"/>
</dbReference>
<sequence>MDTVDLVGPGLAFTRSKIVGMGAAGLDGPTPCSEWTLRQLLNHLIGTMGALGRVLGGEVVDPAEMNPSVTSAADHVGQDPLAAFDAAAAVALAARPTDERAMSRPCAMPVGELPAGAVANLLALDATVHGWDVARATGQDPTIPDELAERILAFARGFVRPSVRGGAIGEEVPVAADASPSDRLVAFLGRRP</sequence>
<dbReference type="Proteomes" id="UP001205311">
    <property type="component" value="Unassembled WGS sequence"/>
</dbReference>
<accession>A0ABT1I1T2</accession>
<dbReference type="RefSeq" id="WP_253672863.1">
    <property type="nucleotide sequence ID" value="NZ_JAMTCP010000048.1"/>
</dbReference>
<dbReference type="EMBL" id="JAMTCP010000048">
    <property type="protein sequence ID" value="MCP2261747.1"/>
    <property type="molecule type" value="Genomic_DNA"/>
</dbReference>
<feature type="domain" description="Mycothiol-dependent maleylpyruvate isomerase metal-binding" evidence="1">
    <location>
        <begin position="21"/>
        <end position="134"/>
    </location>
</feature>
<proteinExistence type="predicted"/>
<dbReference type="SUPFAM" id="SSF109854">
    <property type="entry name" value="DinB/YfiT-like putative metalloenzymes"/>
    <property type="match status" value="1"/>
</dbReference>
<dbReference type="InterPro" id="IPR017517">
    <property type="entry name" value="Maleyloyr_isom"/>
</dbReference>
<comment type="caution">
    <text evidence="2">The sequence shown here is derived from an EMBL/GenBank/DDBJ whole genome shotgun (WGS) entry which is preliminary data.</text>
</comment>
<name>A0ABT1I1T2_STRSD</name>